<dbReference type="STRING" id="37653.A0A0L8I056"/>
<reference evidence="4" key="1">
    <citation type="submission" date="2015-07" db="EMBL/GenBank/DDBJ databases">
        <title>MeaNS - Measles Nucleotide Surveillance Program.</title>
        <authorList>
            <person name="Tran T."/>
            <person name="Druce J."/>
        </authorList>
    </citation>
    <scope>NUCLEOTIDE SEQUENCE</scope>
    <source>
        <strain evidence="4">UCB-OBI-ISO-001</strain>
        <tissue evidence="4">Gonad</tissue>
    </source>
</reference>
<dbReference type="EMBL" id="KQ416862">
    <property type="protein sequence ID" value="KOF94852.1"/>
    <property type="molecule type" value="Genomic_DNA"/>
</dbReference>
<dbReference type="InterPro" id="IPR016024">
    <property type="entry name" value="ARM-type_fold"/>
</dbReference>
<evidence type="ECO:0000256" key="2">
    <source>
        <dbReference type="ARBA" id="ARBA00022490"/>
    </source>
</evidence>
<dbReference type="InterPro" id="IPR024660">
    <property type="entry name" value="UCS_central_dom"/>
</dbReference>
<dbReference type="OrthoDB" id="199930at2759"/>
<dbReference type="SUPFAM" id="SSF48371">
    <property type="entry name" value="ARM repeat"/>
    <property type="match status" value="1"/>
</dbReference>
<dbReference type="Gene3D" id="1.25.10.10">
    <property type="entry name" value="Leucine-rich Repeat Variant"/>
    <property type="match status" value="2"/>
</dbReference>
<dbReference type="PANTHER" id="PTHR45994:SF1">
    <property type="entry name" value="FI21225P1"/>
    <property type="match status" value="1"/>
</dbReference>
<protein>
    <recommendedName>
        <fullName evidence="3">UNC-45/Cro1/She4 central domain-containing protein</fullName>
    </recommendedName>
</protein>
<dbReference type="GO" id="GO:0005737">
    <property type="term" value="C:cytoplasm"/>
    <property type="evidence" value="ECO:0007669"/>
    <property type="project" value="UniProtKB-SubCell"/>
</dbReference>
<sequence length="512" mass="56769">MLISMEGVLGILISMSKSEKRLHQMVAVEALVCSASKKDKCVGILKDAIPVLDTLYESLDPEIRVRALVGLCKMASFKGTDYSIKTLEDGENILLAEDCLKFLTNPDDKELWKWATEGLAYLSLDADIKELIMQNVPALHSLIEVAKHANDKITSYAAITVFVNLTNSYDKQDVPEEIKELAKFAKHHVPEDHPKDSLEYSKARTRKLAEEGMVSALVELSKTESENSREQICRVFIALVYEADLRGLVVQGGGAKALISLFLDNTEAGKECAAHSLAKIGVTMDPNIAFPGQRMYEVVRPIIHLLDINRTGLQNFEALMALTNLASVGEPVRKRILAENGFPQIEHYLYEEHDMIQRAATECICNMVMSEDVAKLFEGENDRVKLLLLFTSNEDQPTALAAAGALAILSSNVTICQKIVQVKNWIDHLLALAVNEDIQLQHRGIYIITNMIRAEKDIAANIIESKILEVLMAVSKFEDSEKAMIRECAEAALLKAAEYELIKPAQENGEGS</sequence>
<dbReference type="KEGG" id="obi:106867515"/>
<dbReference type="Pfam" id="PF11701">
    <property type="entry name" value="UNC45-central"/>
    <property type="match status" value="1"/>
</dbReference>
<evidence type="ECO:0000256" key="1">
    <source>
        <dbReference type="ARBA" id="ARBA00004496"/>
    </source>
</evidence>
<keyword evidence="2" id="KW-0963">Cytoplasm</keyword>
<name>A0A0L8I056_OCTBM</name>
<dbReference type="OMA" id="AMHEDPE"/>
<evidence type="ECO:0000259" key="3">
    <source>
        <dbReference type="Pfam" id="PF11701"/>
    </source>
</evidence>
<dbReference type="GO" id="GO:0051879">
    <property type="term" value="F:Hsp90 protein binding"/>
    <property type="evidence" value="ECO:0007669"/>
    <property type="project" value="TreeGrafter"/>
</dbReference>
<feature type="domain" description="UNC-45/Cro1/She4 central" evidence="3">
    <location>
        <begin position="2"/>
        <end position="74"/>
    </location>
</feature>
<proteinExistence type="predicted"/>
<organism evidence="4">
    <name type="scientific">Octopus bimaculoides</name>
    <name type="common">California two-spotted octopus</name>
    <dbReference type="NCBI Taxonomy" id="37653"/>
    <lineage>
        <taxon>Eukaryota</taxon>
        <taxon>Metazoa</taxon>
        <taxon>Spiralia</taxon>
        <taxon>Lophotrochozoa</taxon>
        <taxon>Mollusca</taxon>
        <taxon>Cephalopoda</taxon>
        <taxon>Coleoidea</taxon>
        <taxon>Octopodiformes</taxon>
        <taxon>Octopoda</taxon>
        <taxon>Incirrata</taxon>
        <taxon>Octopodidae</taxon>
        <taxon>Octopus</taxon>
    </lineage>
</organism>
<accession>A0A0L8I056</accession>
<evidence type="ECO:0000313" key="4">
    <source>
        <dbReference type="EMBL" id="KOF94852.1"/>
    </source>
</evidence>
<comment type="subcellular location">
    <subcellularLocation>
        <location evidence="1">Cytoplasm</location>
    </subcellularLocation>
</comment>
<dbReference type="InterPro" id="IPR011989">
    <property type="entry name" value="ARM-like"/>
</dbReference>
<dbReference type="PANTHER" id="PTHR45994">
    <property type="entry name" value="FI21225P1"/>
    <property type="match status" value="1"/>
</dbReference>
<gene>
    <name evidence="4" type="ORF">OCBIM_22000469mg</name>
</gene>
<dbReference type="AlphaFoldDB" id="A0A0L8I056"/>